<keyword evidence="2" id="KW-1185">Reference proteome</keyword>
<organism evidence="1 2">
    <name type="scientific">Roseivirga misakiensis</name>
    <dbReference type="NCBI Taxonomy" id="1563681"/>
    <lineage>
        <taxon>Bacteria</taxon>
        <taxon>Pseudomonadati</taxon>
        <taxon>Bacteroidota</taxon>
        <taxon>Cytophagia</taxon>
        <taxon>Cytophagales</taxon>
        <taxon>Roseivirgaceae</taxon>
        <taxon>Roseivirga</taxon>
    </lineage>
</organism>
<dbReference type="Proteomes" id="UP000095552">
    <property type="component" value="Unassembled WGS sequence"/>
</dbReference>
<evidence type="ECO:0000313" key="1">
    <source>
        <dbReference type="EMBL" id="OEK04048.1"/>
    </source>
</evidence>
<comment type="caution">
    <text evidence="1">The sequence shown here is derived from an EMBL/GenBank/DDBJ whole genome shotgun (WGS) entry which is preliminary data.</text>
</comment>
<proteinExistence type="predicted"/>
<dbReference type="AlphaFoldDB" id="A0A1E5SY47"/>
<gene>
    <name evidence="1" type="ORF">BFP71_11175</name>
</gene>
<reference evidence="1 2" key="1">
    <citation type="submission" date="2016-08" db="EMBL/GenBank/DDBJ databases">
        <title>Draft genome of Fabibacter sp. strain SK-8.</title>
        <authorList>
            <person name="Wong S.-K."/>
            <person name="Hamasaki K."/>
            <person name="Yoshizawa S."/>
        </authorList>
    </citation>
    <scope>NUCLEOTIDE SEQUENCE [LARGE SCALE GENOMIC DNA]</scope>
    <source>
        <strain evidence="1 2">SK-8</strain>
    </source>
</reference>
<sequence>MNSKKSIQAPLIAVVDLLKCKYLGQDYKKQRTINTVNMYYLALKMGYLTDTNTVQIWSQKSTRKARKM</sequence>
<protein>
    <submittedName>
        <fullName evidence="1">Uncharacterized protein</fullName>
    </submittedName>
</protein>
<evidence type="ECO:0000313" key="2">
    <source>
        <dbReference type="Proteomes" id="UP000095552"/>
    </source>
</evidence>
<name>A0A1E5SY47_9BACT</name>
<accession>A0A1E5SY47</accession>
<dbReference type="EMBL" id="MDGQ01000005">
    <property type="protein sequence ID" value="OEK04048.1"/>
    <property type="molecule type" value="Genomic_DNA"/>
</dbReference>
<dbReference type="STRING" id="1563681.BFP71_11175"/>